<keyword evidence="5" id="KW-0288">FMN</keyword>
<dbReference type="CDD" id="cd02930">
    <property type="entry name" value="DCR_FMN"/>
    <property type="match status" value="1"/>
</dbReference>
<evidence type="ECO:0000313" key="13">
    <source>
        <dbReference type="Proteomes" id="UP000230961"/>
    </source>
</evidence>
<feature type="domain" description="FAD/NAD(P)-binding" evidence="11">
    <location>
        <begin position="377"/>
        <end position="635"/>
    </location>
</feature>
<dbReference type="InterPro" id="IPR013785">
    <property type="entry name" value="Aldolase_TIM"/>
</dbReference>
<dbReference type="InterPro" id="IPR036188">
    <property type="entry name" value="FAD/NAD-bd_sf"/>
</dbReference>
<evidence type="ECO:0000256" key="2">
    <source>
        <dbReference type="ARBA" id="ARBA00001966"/>
    </source>
</evidence>
<dbReference type="PRINTS" id="PR00411">
    <property type="entry name" value="PNDRDTASEI"/>
</dbReference>
<dbReference type="PRINTS" id="PR00368">
    <property type="entry name" value="FADPNR"/>
</dbReference>
<dbReference type="PANTHER" id="PTHR42917:SF2">
    <property type="entry name" value="2,4-DIENOYL-COA REDUCTASE [(2E)-ENOYL-COA-PRODUCING]"/>
    <property type="match status" value="1"/>
</dbReference>
<dbReference type="Proteomes" id="UP000230961">
    <property type="component" value="Chromosome"/>
</dbReference>
<evidence type="ECO:0000256" key="6">
    <source>
        <dbReference type="ARBA" id="ARBA00022723"/>
    </source>
</evidence>
<evidence type="ECO:0000256" key="5">
    <source>
        <dbReference type="ARBA" id="ARBA00022643"/>
    </source>
</evidence>
<feature type="domain" description="NADH:flavin oxidoreductase/NADH oxidase N-terminal" evidence="10">
    <location>
        <begin position="7"/>
        <end position="332"/>
    </location>
</feature>
<dbReference type="Pfam" id="PF07992">
    <property type="entry name" value="Pyr_redox_2"/>
    <property type="match status" value="1"/>
</dbReference>
<evidence type="ECO:0000256" key="3">
    <source>
        <dbReference type="ARBA" id="ARBA00011048"/>
    </source>
</evidence>
<organism evidence="12 13">
    <name type="scientific">Yersinia enterocolitica LC20</name>
    <dbReference type="NCBI Taxonomy" id="1443113"/>
    <lineage>
        <taxon>Bacteria</taxon>
        <taxon>Pseudomonadati</taxon>
        <taxon>Pseudomonadota</taxon>
        <taxon>Gammaproteobacteria</taxon>
        <taxon>Enterobacterales</taxon>
        <taxon>Yersiniaceae</taxon>
        <taxon>Yersinia</taxon>
    </lineage>
</organism>
<evidence type="ECO:0000256" key="1">
    <source>
        <dbReference type="ARBA" id="ARBA00001917"/>
    </source>
</evidence>
<dbReference type="Gene3D" id="3.40.50.720">
    <property type="entry name" value="NAD(P)-binding Rossmann-like Domain"/>
    <property type="match status" value="1"/>
</dbReference>
<dbReference type="PANTHER" id="PTHR42917">
    <property type="entry name" value="2,4-DIENOYL-COA REDUCTASE"/>
    <property type="match status" value="1"/>
</dbReference>
<dbReference type="FunFam" id="3.50.50.60:FF:000113">
    <property type="entry name" value="NADPH-dependent 2,4-dienoyl-CoA reductase"/>
    <property type="match status" value="1"/>
</dbReference>
<accession>A0A7U4GD03</accession>
<keyword evidence="7 12" id="KW-0560">Oxidoreductase</keyword>
<comment type="cofactor">
    <cofactor evidence="1">
        <name>FMN</name>
        <dbReference type="ChEBI" id="CHEBI:58210"/>
    </cofactor>
</comment>
<dbReference type="InterPro" id="IPR001155">
    <property type="entry name" value="OxRdtase_FMN_N"/>
</dbReference>
<dbReference type="SUPFAM" id="SSF51905">
    <property type="entry name" value="FAD/NAD(P)-binding domain"/>
    <property type="match status" value="1"/>
</dbReference>
<keyword evidence="9" id="KW-0411">Iron-sulfur</keyword>
<evidence type="ECO:0000313" key="12">
    <source>
        <dbReference type="EMBL" id="AHM72123.1"/>
    </source>
</evidence>
<sequence>MLAYPHLLAPLDLGFTTLKNRILMGSMHTGLEELPDGPQRLAAFYAERAAGGVGLIVTGGIAPNKKGVVYQGASVLNDATQVPHHQIVTEAVHRAGGKIALQILHAGRYSYQKQPVAPSPLQAPINPFAPQALSHDEVLQTIADFANCARLAKQAGYDGVEVMGSEGYLINQFLAARTNHRDDDWGGDFTRRMRFAVEIVRAVRQASGPDFILIYRLSMLDLVEEGSNWDEIEQLARAIEHAGATIINTGIGWHEARIPTIATMVPRAGFSWVTRKLMGKVNIPLITTNRINDPAVAEQVLTDGCADMVSMARPFLADAAFVQKAAQNRADEINTCIGCNQACLDQIFDGKLTSCLVNPRACRETEMPILPTEVPKRLAVVGSGPAGLAFAVTAASRGHQVTLFDAAPDIGGQFNIAKQIPGKEEFYETLRYFRRQLTLHGVIQQLNTPVNAPQLADFDEVILACGIQPRLPDIKGIDHPNVLTYLDVLRDKKPVGERVAIIGAGGIGFDTAEYLSQSGDASSLNSHEFCHEWGIDSDLAHRGGLAPEGGKVPPSPRQIFLLQRKASKVGEGLGRTTGWIHRASLSMRGVKMLNGVSYESIDDEGLHIIRAEQASCLPVDTIIICAGQEPRRELHQPLLDMGKTVHLIGGADVAAELDARRAIDQGTRLALAI</sequence>
<dbReference type="EC" id="1.3.1.34" evidence="12"/>
<gene>
    <name evidence="12" type="primary">fadH</name>
    <name evidence="12" type="ORF">LC20_00867</name>
</gene>
<dbReference type="GO" id="GO:0008670">
    <property type="term" value="F:2,4-dienoyl-CoA reductase (NADPH) activity"/>
    <property type="evidence" value="ECO:0007669"/>
    <property type="project" value="UniProtKB-EC"/>
</dbReference>
<dbReference type="KEGG" id="yel:LC20_00867"/>
<comment type="cofactor">
    <cofactor evidence="2">
        <name>[4Fe-4S] cluster</name>
        <dbReference type="ChEBI" id="CHEBI:49883"/>
    </cofactor>
</comment>
<dbReference type="InterPro" id="IPR023753">
    <property type="entry name" value="FAD/NAD-binding_dom"/>
</dbReference>
<dbReference type="Gene3D" id="3.20.20.70">
    <property type="entry name" value="Aldolase class I"/>
    <property type="match status" value="1"/>
</dbReference>
<reference evidence="12 13" key="1">
    <citation type="submission" date="2017-11" db="EMBL/GenBank/DDBJ databases">
        <title>The complete genome sequence and comparative genome analysis of Yersinia enterocolitica strain LC20.</title>
        <authorList>
            <person name="Shi G."/>
            <person name="Su M."/>
            <person name="Liang J."/>
            <person name="Gu W."/>
            <person name="Xiao Y."/>
            <person name="Zhang Z."/>
            <person name="Qiu H."/>
            <person name="Duan R."/>
            <person name="Zhang Z."/>
            <person name="Li Y."/>
            <person name="Zhang X."/>
            <person name="Ling Y."/>
            <person name="Song L."/>
            <person name="Chen M."/>
            <person name="Zhao Y."/>
            <person name="Wu J."/>
            <person name="Jing H."/>
            <person name="Xiao J."/>
            <person name="Wang X."/>
        </authorList>
    </citation>
    <scope>NUCLEOTIDE SEQUENCE [LARGE SCALE GENOMIC DNA]</scope>
    <source>
        <strain evidence="12 13">LC20</strain>
    </source>
</reference>
<comment type="similarity">
    <text evidence="3">In the N-terminal section; belongs to the NADH:flavin oxidoreductase/NADH oxidase family.</text>
</comment>
<dbReference type="SUPFAM" id="SSF51971">
    <property type="entry name" value="Nucleotide-binding domain"/>
    <property type="match status" value="1"/>
</dbReference>
<dbReference type="AlphaFoldDB" id="A0A7U4GD03"/>
<dbReference type="EMBL" id="CP007448">
    <property type="protein sequence ID" value="AHM72123.1"/>
    <property type="molecule type" value="Genomic_DNA"/>
</dbReference>
<dbReference type="GO" id="GO:0046872">
    <property type="term" value="F:metal ion binding"/>
    <property type="evidence" value="ECO:0007669"/>
    <property type="project" value="UniProtKB-KW"/>
</dbReference>
<protein>
    <submittedName>
        <fullName evidence="12">NADPH-dependent 2,4-dienoyl-CoA reductase</fullName>
        <ecNumber evidence="12">1.3.1.34</ecNumber>
    </submittedName>
</protein>
<keyword evidence="4" id="KW-0285">Flavoprotein</keyword>
<dbReference type="GO" id="GO:0051536">
    <property type="term" value="F:iron-sulfur cluster binding"/>
    <property type="evidence" value="ECO:0007669"/>
    <property type="project" value="UniProtKB-KW"/>
</dbReference>
<evidence type="ECO:0000259" key="11">
    <source>
        <dbReference type="Pfam" id="PF07992"/>
    </source>
</evidence>
<keyword evidence="6" id="KW-0479">Metal-binding</keyword>
<evidence type="ECO:0000256" key="7">
    <source>
        <dbReference type="ARBA" id="ARBA00023002"/>
    </source>
</evidence>
<evidence type="ECO:0000259" key="10">
    <source>
        <dbReference type="Pfam" id="PF00724"/>
    </source>
</evidence>
<dbReference type="Pfam" id="PF00724">
    <property type="entry name" value="Oxidored_FMN"/>
    <property type="match status" value="1"/>
</dbReference>
<dbReference type="InterPro" id="IPR051793">
    <property type="entry name" value="NADH:flavin_oxidoreductase"/>
</dbReference>
<evidence type="ECO:0000256" key="8">
    <source>
        <dbReference type="ARBA" id="ARBA00023004"/>
    </source>
</evidence>
<dbReference type="Gene3D" id="3.50.50.60">
    <property type="entry name" value="FAD/NAD(P)-binding domain"/>
    <property type="match status" value="1"/>
</dbReference>
<dbReference type="GO" id="GO:0010181">
    <property type="term" value="F:FMN binding"/>
    <property type="evidence" value="ECO:0007669"/>
    <property type="project" value="InterPro"/>
</dbReference>
<evidence type="ECO:0000256" key="9">
    <source>
        <dbReference type="ARBA" id="ARBA00023014"/>
    </source>
</evidence>
<dbReference type="FunFam" id="3.20.20.70:FF:000082">
    <property type="entry name" value="NADPH-dependent 2,4-dienoyl-CoA reductase"/>
    <property type="match status" value="1"/>
</dbReference>
<dbReference type="SUPFAM" id="SSF51395">
    <property type="entry name" value="FMN-linked oxidoreductases"/>
    <property type="match status" value="1"/>
</dbReference>
<keyword evidence="8" id="KW-0408">Iron</keyword>
<proteinExistence type="inferred from homology"/>
<name>A0A7U4GD03_YEREN</name>
<evidence type="ECO:0000256" key="4">
    <source>
        <dbReference type="ARBA" id="ARBA00022630"/>
    </source>
</evidence>
<dbReference type="GO" id="GO:0033543">
    <property type="term" value="P:fatty acid beta-oxidation, unsaturated, even number, reductase/isomerase pathway"/>
    <property type="evidence" value="ECO:0007669"/>
    <property type="project" value="TreeGrafter"/>
</dbReference>